<evidence type="ECO:0000313" key="3">
    <source>
        <dbReference type="Proteomes" id="UP001159075"/>
    </source>
</evidence>
<proteinExistence type="predicted"/>
<accession>A0ABT6UIY1</accession>
<organism evidence="2 3">
    <name type="scientific">Shewanella xiamenensis</name>
    <dbReference type="NCBI Taxonomy" id="332186"/>
    <lineage>
        <taxon>Bacteria</taxon>
        <taxon>Pseudomonadati</taxon>
        <taxon>Pseudomonadota</taxon>
        <taxon>Gammaproteobacteria</taxon>
        <taxon>Alteromonadales</taxon>
        <taxon>Shewanellaceae</taxon>
        <taxon>Shewanella</taxon>
    </lineage>
</organism>
<keyword evidence="3" id="KW-1185">Reference proteome</keyword>
<name>A0ABT6UIY1_9GAMM</name>
<dbReference type="EMBL" id="JAOTLW010000025">
    <property type="protein sequence ID" value="MDI5833710.1"/>
    <property type="molecule type" value="Genomic_DNA"/>
</dbReference>
<keyword evidence="1" id="KW-1133">Transmembrane helix</keyword>
<evidence type="ECO:0000313" key="2">
    <source>
        <dbReference type="EMBL" id="MDI5833710.1"/>
    </source>
</evidence>
<dbReference type="Proteomes" id="UP001159075">
    <property type="component" value="Unassembled WGS sequence"/>
</dbReference>
<comment type="caution">
    <text evidence="2">The sequence shown here is derived from an EMBL/GenBank/DDBJ whole genome shotgun (WGS) entry which is preliminary data.</text>
</comment>
<keyword evidence="1" id="KW-0812">Transmembrane</keyword>
<dbReference type="RefSeq" id="WP_282679982.1">
    <property type="nucleotide sequence ID" value="NZ_JAOTLW010000025.1"/>
</dbReference>
<feature type="transmembrane region" description="Helical" evidence="1">
    <location>
        <begin position="44"/>
        <end position="65"/>
    </location>
</feature>
<sequence length="189" mass="19991">MKNNEIYSQTTKVQDPSAEKVLPMNMLPTGKGRGRQNGFTLQDFIFWMIVAAIAFLGILSLYNVANGMLKASSTSSDVVQMKAAVVDWQGAKTDLTGVSISELCKDGNGNKGATWCGQNKDGKKANAYGGDYSIAVGTNPSHVDISITSVDGNNLNRQATKLAPISVDRCASMPCTSVSASGTTIKVTM</sequence>
<keyword evidence="1" id="KW-0472">Membrane</keyword>
<reference evidence="2 3" key="1">
    <citation type="submission" date="2022-09" db="EMBL/GenBank/DDBJ databases">
        <title>The outer-membrane cytochrome OmcA is essential for infection of Shewanella oneidensis by a zebrafish-associated bacteriophage.</title>
        <authorList>
            <person name="Grenfell A.W."/>
            <person name="Intile P."/>
            <person name="Mcfarlane J."/>
            <person name="Leung D."/>
            <person name="Abdalla K."/>
            <person name="Wold M."/>
            <person name="Kees E."/>
            <person name="Gralnick J."/>
        </authorList>
    </citation>
    <scope>NUCLEOTIDE SEQUENCE [LARGE SCALE GENOMIC DNA]</scope>
    <source>
        <strain evidence="2 3">NF-5</strain>
    </source>
</reference>
<gene>
    <name evidence="2" type="ORF">ODY93_19175</name>
</gene>
<protein>
    <recommendedName>
        <fullName evidence="4">Type 4 secretion system PilS N-terminal domain-containing protein</fullName>
    </recommendedName>
</protein>
<evidence type="ECO:0000256" key="1">
    <source>
        <dbReference type="SAM" id="Phobius"/>
    </source>
</evidence>
<evidence type="ECO:0008006" key="4">
    <source>
        <dbReference type="Google" id="ProtNLM"/>
    </source>
</evidence>